<keyword evidence="2" id="KW-0808">Transferase</keyword>
<dbReference type="AlphaFoldDB" id="A0A699IJD5"/>
<name>A0A699IJD5_TANCI</name>
<feature type="region of interest" description="Disordered" evidence="1">
    <location>
        <begin position="1"/>
        <end position="22"/>
    </location>
</feature>
<proteinExistence type="predicted"/>
<feature type="region of interest" description="Disordered" evidence="1">
    <location>
        <begin position="262"/>
        <end position="308"/>
    </location>
</feature>
<dbReference type="EMBL" id="BKCJ010299804">
    <property type="protein sequence ID" value="GEZ60708.1"/>
    <property type="molecule type" value="Genomic_DNA"/>
</dbReference>
<reference evidence="2" key="1">
    <citation type="journal article" date="2019" name="Sci. Rep.">
        <title>Draft genome of Tanacetum cinerariifolium, the natural source of mosquito coil.</title>
        <authorList>
            <person name="Yamashiro T."/>
            <person name="Shiraishi A."/>
            <person name="Satake H."/>
            <person name="Nakayama K."/>
        </authorList>
    </citation>
    <scope>NUCLEOTIDE SEQUENCE</scope>
</reference>
<evidence type="ECO:0000313" key="2">
    <source>
        <dbReference type="EMBL" id="GEZ60708.1"/>
    </source>
</evidence>
<comment type="caution">
    <text evidence="2">The sequence shown here is derived from an EMBL/GenBank/DDBJ whole genome shotgun (WGS) entry which is preliminary data.</text>
</comment>
<keyword evidence="2" id="KW-0548">Nucleotidyltransferase</keyword>
<protein>
    <submittedName>
        <fullName evidence="2">Reverse transcriptase domain-containing protein</fullName>
    </submittedName>
</protein>
<gene>
    <name evidence="2" type="ORF">Tci_532681</name>
</gene>
<accession>A0A699IJD5</accession>
<feature type="compositionally biased region" description="Polar residues" evidence="1">
    <location>
        <begin position="285"/>
        <end position="296"/>
    </location>
</feature>
<evidence type="ECO:0000256" key="1">
    <source>
        <dbReference type="SAM" id="MobiDB-lite"/>
    </source>
</evidence>
<keyword evidence="2" id="KW-0695">RNA-directed DNA polymerase</keyword>
<organism evidence="2">
    <name type="scientific">Tanacetum cinerariifolium</name>
    <name type="common">Dalmatian daisy</name>
    <name type="synonym">Chrysanthemum cinerariifolium</name>
    <dbReference type="NCBI Taxonomy" id="118510"/>
    <lineage>
        <taxon>Eukaryota</taxon>
        <taxon>Viridiplantae</taxon>
        <taxon>Streptophyta</taxon>
        <taxon>Embryophyta</taxon>
        <taxon>Tracheophyta</taxon>
        <taxon>Spermatophyta</taxon>
        <taxon>Magnoliopsida</taxon>
        <taxon>eudicotyledons</taxon>
        <taxon>Gunneridae</taxon>
        <taxon>Pentapetalae</taxon>
        <taxon>asterids</taxon>
        <taxon>campanulids</taxon>
        <taxon>Asterales</taxon>
        <taxon>Asteraceae</taxon>
        <taxon>Asteroideae</taxon>
        <taxon>Anthemideae</taxon>
        <taxon>Anthemidinae</taxon>
        <taxon>Tanacetum</taxon>
    </lineage>
</organism>
<dbReference type="GO" id="GO:0003964">
    <property type="term" value="F:RNA-directed DNA polymerase activity"/>
    <property type="evidence" value="ECO:0007669"/>
    <property type="project" value="UniProtKB-KW"/>
</dbReference>
<sequence length="379" mass="42941">MYSHGWEKEKEASTHDWGRMSHSDTCARVENEVPAGRQKTPVEGKKTLGSSFEATSRAPVNVSRKLKMNGMPLTEVAHSGRTFMERFKAESMHVSGAPKCTRISGFMHGITNPDLIKKLNDNIPKSMDEMRNVTTAFLRGEAARPFHTPHEDTKRDHGNGNYKIQSIAAYDRPAENGNKNKFYEFHRDKGHNTNECIHIRKQIEEAVKNNGGQETSIVIKAEVEGHLIHRMRRRALNERPDKLHGCQIPVIIQWYHRPPWSKKNPRGPIYHSQNAKIPSGRRNSDNPQQYHNTSGVQNGGRPQNVLPPREPVAIEGIKVAIHLEYLEKTVTIGGSLSGKGRMELSNLLKKNLDIFAWKPTDMTDVPRSIAEHRLNIREG</sequence>